<evidence type="ECO:0000313" key="4">
    <source>
        <dbReference type="Proteomes" id="UP000708148"/>
    </source>
</evidence>
<dbReference type="InterPro" id="IPR003593">
    <property type="entry name" value="AAA+_ATPase"/>
</dbReference>
<organism evidence="3 4">
    <name type="scientific">Ostreobium quekettii</name>
    <dbReference type="NCBI Taxonomy" id="121088"/>
    <lineage>
        <taxon>Eukaryota</taxon>
        <taxon>Viridiplantae</taxon>
        <taxon>Chlorophyta</taxon>
        <taxon>core chlorophytes</taxon>
        <taxon>Ulvophyceae</taxon>
        <taxon>TCBD clade</taxon>
        <taxon>Bryopsidales</taxon>
        <taxon>Ostreobineae</taxon>
        <taxon>Ostreobiaceae</taxon>
        <taxon>Ostreobium</taxon>
    </lineage>
</organism>
<dbReference type="Proteomes" id="UP000708148">
    <property type="component" value="Unassembled WGS sequence"/>
</dbReference>
<proteinExistence type="predicted"/>
<dbReference type="OrthoDB" id="10263927at2759"/>
<evidence type="ECO:0000256" key="1">
    <source>
        <dbReference type="SAM" id="MobiDB-lite"/>
    </source>
</evidence>
<dbReference type="Gene3D" id="3.40.50.300">
    <property type="entry name" value="P-loop containing nucleotide triphosphate hydrolases"/>
    <property type="match status" value="1"/>
</dbReference>
<feature type="compositionally biased region" description="Acidic residues" evidence="1">
    <location>
        <begin position="347"/>
        <end position="358"/>
    </location>
</feature>
<protein>
    <recommendedName>
        <fullName evidence="2">AAA+ ATPase domain-containing protein</fullName>
    </recommendedName>
</protein>
<keyword evidence="4" id="KW-1185">Reference proteome</keyword>
<feature type="domain" description="AAA+ ATPase" evidence="2">
    <location>
        <begin position="14"/>
        <end position="203"/>
    </location>
</feature>
<sequence length="378" mass="41853">MQNAVYCSLREHRRSVTVLLCGTSGTGKSTLASLLANRLGITTVISTDSVRSMLRSFNDSRLLAASTYEAGDYFDAERTIGLEGLSDSQRAVKGYKAQSEMVMEHLGRLIAECEGRNESLLCEGVHLSLNFVIRLMRSHPSIVPILVYISNEEKHRERFAVRSKYMAMDPAKNRYVKYLKNIRVIQDFLIRKADKHLIPKVDNTNVDRSIAIIHACMFGCVKRMAKGEKMLDAATNTAKAVNAEFSAVKDTMAWRGKAMLELIRQKAMPDFPCDPSTSSGPSMFSSDGGEDTSEASFVELPRLTSERVMSSDPEDDIASYWEDSSDNEKAGMPEAYAECGSVWESTDLEEHEDEDEDGWGPVALPGGARSCTDGDWGP</sequence>
<dbReference type="SMART" id="SM00382">
    <property type="entry name" value="AAA"/>
    <property type="match status" value="1"/>
</dbReference>
<feature type="compositionally biased region" description="Low complexity" evidence="1">
    <location>
        <begin position="276"/>
        <end position="287"/>
    </location>
</feature>
<dbReference type="PANTHER" id="PTHR33477:SF3">
    <property type="entry name" value="P-LOOP NTPASE DOMAIN-CONTAINING PROTEIN LPA1 HOMOLOG 1"/>
    <property type="match status" value="1"/>
</dbReference>
<comment type="caution">
    <text evidence="3">The sequence shown here is derived from an EMBL/GenBank/DDBJ whole genome shotgun (WGS) entry which is preliminary data.</text>
</comment>
<dbReference type="PANTHER" id="PTHR33477">
    <property type="entry name" value="P-LOOP NTPASE DOMAIN-CONTAINING PROTEIN LPA1 HOMOLOG 1"/>
    <property type="match status" value="1"/>
</dbReference>
<reference evidence="3" key="1">
    <citation type="submission" date="2020-12" db="EMBL/GenBank/DDBJ databases">
        <authorList>
            <person name="Iha C."/>
        </authorList>
    </citation>
    <scope>NUCLEOTIDE SEQUENCE</scope>
</reference>
<dbReference type="EMBL" id="CAJHUC010000922">
    <property type="protein sequence ID" value="CAD7698931.1"/>
    <property type="molecule type" value="Genomic_DNA"/>
</dbReference>
<feature type="region of interest" description="Disordered" evidence="1">
    <location>
        <begin position="274"/>
        <end position="293"/>
    </location>
</feature>
<evidence type="ECO:0000259" key="2">
    <source>
        <dbReference type="SMART" id="SM00382"/>
    </source>
</evidence>
<feature type="region of interest" description="Disordered" evidence="1">
    <location>
        <begin position="347"/>
        <end position="378"/>
    </location>
</feature>
<accession>A0A8S1IV70</accession>
<dbReference type="InterPro" id="IPR027417">
    <property type="entry name" value="P-loop_NTPase"/>
</dbReference>
<name>A0A8S1IV70_9CHLO</name>
<dbReference type="Pfam" id="PF13671">
    <property type="entry name" value="AAA_33"/>
    <property type="match status" value="1"/>
</dbReference>
<dbReference type="SUPFAM" id="SSF52540">
    <property type="entry name" value="P-loop containing nucleoside triphosphate hydrolases"/>
    <property type="match status" value="1"/>
</dbReference>
<evidence type="ECO:0000313" key="3">
    <source>
        <dbReference type="EMBL" id="CAD7698931.1"/>
    </source>
</evidence>
<dbReference type="AlphaFoldDB" id="A0A8S1IV70"/>
<gene>
    <name evidence="3" type="ORF">OSTQU699_LOCUS4290</name>
</gene>